<dbReference type="AlphaFoldDB" id="A0A853A2A1"/>
<comment type="caution">
    <text evidence="2">The sequence shown here is derived from an EMBL/GenBank/DDBJ whole genome shotgun (WGS) entry which is preliminary data.</text>
</comment>
<evidence type="ECO:0008006" key="4">
    <source>
        <dbReference type="Google" id="ProtNLM"/>
    </source>
</evidence>
<protein>
    <recommendedName>
        <fullName evidence="4">Aminoglycoside phosphotransferase domain-containing protein</fullName>
    </recommendedName>
</protein>
<dbReference type="EMBL" id="JACBZD010000002">
    <property type="protein sequence ID" value="NYI07590.1"/>
    <property type="molecule type" value="Genomic_DNA"/>
</dbReference>
<dbReference type="SUPFAM" id="SSF56112">
    <property type="entry name" value="Protein kinase-like (PK-like)"/>
    <property type="match status" value="1"/>
</dbReference>
<reference evidence="2 3" key="1">
    <citation type="submission" date="2020-07" db="EMBL/GenBank/DDBJ databases">
        <title>Sequencing the genomes of 1000 actinobacteria strains.</title>
        <authorList>
            <person name="Klenk H.-P."/>
        </authorList>
    </citation>
    <scope>NUCLEOTIDE SEQUENCE [LARGE SCALE GENOMIC DNA]</scope>
    <source>
        <strain evidence="2 3">DSM 42178</strain>
    </source>
</reference>
<dbReference type="RefSeq" id="WP_179816572.1">
    <property type="nucleotide sequence ID" value="NZ_JACBZD010000002.1"/>
</dbReference>
<dbReference type="Proteomes" id="UP000567795">
    <property type="component" value="Unassembled WGS sequence"/>
</dbReference>
<feature type="region of interest" description="Disordered" evidence="1">
    <location>
        <begin position="1"/>
        <end position="29"/>
    </location>
</feature>
<name>A0A853A2A1_9ACTN</name>
<evidence type="ECO:0000313" key="3">
    <source>
        <dbReference type="Proteomes" id="UP000567795"/>
    </source>
</evidence>
<keyword evidence="3" id="KW-1185">Reference proteome</keyword>
<evidence type="ECO:0000313" key="2">
    <source>
        <dbReference type="EMBL" id="NYI07590.1"/>
    </source>
</evidence>
<proteinExistence type="predicted"/>
<organism evidence="2 3">
    <name type="scientific">Allostreptomyces psammosilenae</name>
    <dbReference type="NCBI Taxonomy" id="1892865"/>
    <lineage>
        <taxon>Bacteria</taxon>
        <taxon>Bacillati</taxon>
        <taxon>Actinomycetota</taxon>
        <taxon>Actinomycetes</taxon>
        <taxon>Kitasatosporales</taxon>
        <taxon>Streptomycetaceae</taxon>
        <taxon>Allostreptomyces</taxon>
    </lineage>
</organism>
<accession>A0A853A2A1</accession>
<evidence type="ECO:0000256" key="1">
    <source>
        <dbReference type="SAM" id="MobiDB-lite"/>
    </source>
</evidence>
<dbReference type="InterPro" id="IPR011009">
    <property type="entry name" value="Kinase-like_dom_sf"/>
</dbReference>
<sequence>MDTPADAHTAEPHTTADAHAAPQPPDAVLGTHDAAERDALTAAAAHLGLEIGTEILDGGSPARVHRARAADGTEVVVKVLAARPGAVDGHDLDSFRGKLRQLQHIRHRAPRLGARYLPVLHSAEGAGWAAYTTPHYPSQDLAACLRQGPGDTEAFLARHDAVATDLFLHGYGGDGGRLAAPGRHLADVHIGRFLRRLPVLQASLPEVGHAEELVVNGVPCRAPGPLLRHLLNTEGDLLDRLGPTRLGFPAHGDANIRNVLTATAGDAPGDFRIIDPRGSTEPWDPVYDLAKTLFSLTVWDPMLRLGIEAHRSAGGGSGRRAEYTVRFRHPVYPGYRAAAHRFLPHLQAGELPGALFADDPRWRDRLLLTHDLHVLAEAPCRLSDRKPKPNVDGRDSPPEELALGHYLLGTLLINDLVGQLTGRAEPDADRHLALVTGGPPPR</sequence>
<gene>
    <name evidence="2" type="ORF">FHU37_004619</name>
</gene>